<dbReference type="KEGG" id="tvl:FAZ95_08080"/>
<feature type="transmembrane region" description="Helical" evidence="1">
    <location>
        <begin position="219"/>
        <end position="240"/>
    </location>
</feature>
<dbReference type="OrthoDB" id="982725at2"/>
<feature type="transmembrane region" description="Helical" evidence="1">
    <location>
        <begin position="136"/>
        <end position="157"/>
    </location>
</feature>
<evidence type="ECO:0000256" key="1">
    <source>
        <dbReference type="SAM" id="Phobius"/>
    </source>
</evidence>
<reference evidence="2 3" key="1">
    <citation type="submission" date="2019-05" db="EMBL/GenBank/DDBJ databases">
        <title>Burkholderia sp. DHOD12, isolated from subtropical forest soil.</title>
        <authorList>
            <person name="Gao Z.-H."/>
            <person name="Qiu L.-H."/>
        </authorList>
    </citation>
    <scope>NUCLEOTIDE SEQUENCE [LARGE SCALE GENOMIC DNA]</scope>
    <source>
        <strain evidence="2 3">DHOD12</strain>
    </source>
</reference>
<gene>
    <name evidence="2" type="ORF">FAZ95_08080</name>
</gene>
<keyword evidence="1" id="KW-0472">Membrane</keyword>
<keyword evidence="1" id="KW-1133">Transmembrane helix</keyword>
<sequence length="360" mass="37966">MSAPLAGPADKAAASRSGVSGAALRNGLIEQMQRECEAMARYALQHGIAVAPELIAQLSALIGADPGAAPLAAIDAAADGSPREPERGARSASYSLAAIHRRLAVAIAPATPQAVTLLDVERRDAHRFAWLGPVPLIRALTVAAVSFLIAVIATSLSSEVSSTNIDQGFLDSHGTQLLWNALFLLFCAGLGASFATLFQAHRYVANSTYDPKYDASYGARLILGVIAGLILVEMLPTHLFDAGSMRSFGKPALAMLGGFSATAVHRLLHRLVETLETLVRGDPAVAAQATFEARRAQAATERVQWQSEFAADLLRLQQSLETGMSADAVRERLAEFTRAMLSSDAPRAMPNAAADSGIKE</sequence>
<feature type="transmembrane region" description="Helical" evidence="1">
    <location>
        <begin position="177"/>
        <end position="198"/>
    </location>
</feature>
<evidence type="ECO:0000313" key="2">
    <source>
        <dbReference type="EMBL" id="QCP51696.1"/>
    </source>
</evidence>
<accession>A0A4P8ITK1</accession>
<name>A0A4P8ITK1_9BURK</name>
<protein>
    <submittedName>
        <fullName evidence="2">Uncharacterized protein</fullName>
    </submittedName>
</protein>
<dbReference type="EMBL" id="CP040077">
    <property type="protein sequence ID" value="QCP51696.1"/>
    <property type="molecule type" value="Genomic_DNA"/>
</dbReference>
<evidence type="ECO:0000313" key="3">
    <source>
        <dbReference type="Proteomes" id="UP000298656"/>
    </source>
</evidence>
<keyword evidence="3" id="KW-1185">Reference proteome</keyword>
<dbReference type="AlphaFoldDB" id="A0A4P8ITK1"/>
<proteinExistence type="predicted"/>
<keyword evidence="1" id="KW-0812">Transmembrane</keyword>
<dbReference type="Proteomes" id="UP000298656">
    <property type="component" value="Chromosome 1"/>
</dbReference>
<organism evidence="2 3">
    <name type="scientific">Trinickia violacea</name>
    <dbReference type="NCBI Taxonomy" id="2571746"/>
    <lineage>
        <taxon>Bacteria</taxon>
        <taxon>Pseudomonadati</taxon>
        <taxon>Pseudomonadota</taxon>
        <taxon>Betaproteobacteria</taxon>
        <taxon>Burkholderiales</taxon>
        <taxon>Burkholderiaceae</taxon>
        <taxon>Trinickia</taxon>
    </lineage>
</organism>